<evidence type="ECO:0000256" key="9">
    <source>
        <dbReference type="ARBA" id="ARBA00023315"/>
    </source>
</evidence>
<evidence type="ECO:0000256" key="5">
    <source>
        <dbReference type="ARBA" id="ARBA00023098"/>
    </source>
</evidence>
<evidence type="ECO:0000256" key="4">
    <source>
        <dbReference type="ARBA" id="ARBA00022989"/>
    </source>
</evidence>
<evidence type="ECO:0000313" key="12">
    <source>
        <dbReference type="Proteomes" id="UP000694871"/>
    </source>
</evidence>
<dbReference type="SUPFAM" id="SSF69593">
    <property type="entry name" value="Glycerol-3-phosphate (1)-acyltransferase"/>
    <property type="match status" value="1"/>
</dbReference>
<evidence type="ECO:0000256" key="10">
    <source>
        <dbReference type="SAM" id="MobiDB-lite"/>
    </source>
</evidence>
<keyword evidence="12" id="KW-1185">Reference proteome</keyword>
<dbReference type="PANTHER" id="PTHR23063">
    <property type="entry name" value="PHOSPHOLIPID ACYLTRANSFERASE"/>
    <property type="match status" value="1"/>
</dbReference>
<evidence type="ECO:0000256" key="3">
    <source>
        <dbReference type="ARBA" id="ARBA00022692"/>
    </source>
</evidence>
<dbReference type="SUPFAM" id="SSF47473">
    <property type="entry name" value="EF-hand"/>
    <property type="match status" value="1"/>
</dbReference>
<proteinExistence type="predicted"/>
<evidence type="ECO:0000256" key="7">
    <source>
        <dbReference type="ARBA" id="ARBA00023209"/>
    </source>
</evidence>
<reference evidence="13" key="1">
    <citation type="submission" date="2025-08" db="UniProtKB">
        <authorList>
            <consortium name="RefSeq"/>
        </authorList>
    </citation>
    <scope>IDENTIFICATION</scope>
</reference>
<keyword evidence="1" id="KW-0444">Lipid biosynthesis</keyword>
<sequence>MTPLPLRVLQFYVLGAVLAPIRVALAFVVLFLIWPFALLQVVGLPEETLQEPFSGWRKYLGAVLAPIRVALAFVVLFLIWPFALLQVVGLPEETLQEPFSGWRNTISHGSVYLLSRLMFFLLGFMRIRVRGQRASRLEAPILVAAPHSTFFDPIILLPCDLPKVVSRTENLHVPVIGGAFISGVPIQPVLIRYPNSVDSTTWAWRGPGVLKVIWLTASQLCTTVEMEFLPVYQPSAEEAVNPTLYANNVQKVMARALGIPATDCEFVGNLPVTVVGRLRVTLEPRVWELGKLLRKARCLPVGAKCPSEPCPVSASGQLGPTELARCLGLARPEDVEGLMNYFQQDSEGKTDSREVSLALETLEGEYDPQQLSCRAFELFSETHTETGDRRLHQDGFCAVLRLLLGTPRSDGAELYSRLCGDHSQDGLTLDEFQDFSLRHPDYARLFSTYLRLPAACTLTKPGPPPAYANGTPAAASPKSKAD</sequence>
<keyword evidence="7" id="KW-0594">Phospholipid biosynthesis</keyword>
<keyword evidence="4 11" id="KW-1133">Transmembrane helix</keyword>
<evidence type="ECO:0000256" key="6">
    <source>
        <dbReference type="ARBA" id="ARBA00023136"/>
    </source>
</evidence>
<keyword evidence="3 11" id="KW-0812">Transmembrane</keyword>
<feature type="transmembrane region" description="Helical" evidence="11">
    <location>
        <begin position="59"/>
        <end position="85"/>
    </location>
</feature>
<keyword evidence="2" id="KW-0808">Transferase</keyword>
<accession>A0ABM1K3E5</accession>
<dbReference type="InterPro" id="IPR011992">
    <property type="entry name" value="EF-hand-dom_pair"/>
</dbReference>
<keyword evidence="8" id="KW-1208">Phospholipid metabolism</keyword>
<dbReference type="InterPro" id="IPR045252">
    <property type="entry name" value="LPCAT1-like"/>
</dbReference>
<gene>
    <name evidence="13" type="primary">LPCAT4</name>
</gene>
<dbReference type="RefSeq" id="XP_015268232.1">
    <property type="nucleotide sequence ID" value="XM_015412746.1"/>
</dbReference>
<evidence type="ECO:0000256" key="2">
    <source>
        <dbReference type="ARBA" id="ARBA00022679"/>
    </source>
</evidence>
<evidence type="ECO:0000256" key="1">
    <source>
        <dbReference type="ARBA" id="ARBA00022516"/>
    </source>
</evidence>
<feature type="region of interest" description="Disordered" evidence="10">
    <location>
        <begin position="461"/>
        <end position="482"/>
    </location>
</feature>
<dbReference type="GeneID" id="107111733"/>
<protein>
    <submittedName>
        <fullName evidence="13">Lysophospholipid acyltransferase LPCAT4</fullName>
    </submittedName>
</protein>
<name>A0ABM1K3E5_GEKJA</name>
<dbReference type="GO" id="GO:0016746">
    <property type="term" value="F:acyltransferase activity"/>
    <property type="evidence" value="ECO:0007669"/>
    <property type="project" value="UniProtKB-KW"/>
</dbReference>
<dbReference type="Proteomes" id="UP000694871">
    <property type="component" value="Unplaced"/>
</dbReference>
<keyword evidence="9 13" id="KW-0012">Acyltransferase</keyword>
<keyword evidence="5" id="KW-0443">Lipid metabolism</keyword>
<feature type="transmembrane region" description="Helical" evidence="11">
    <location>
        <begin position="105"/>
        <end position="127"/>
    </location>
</feature>
<feature type="transmembrane region" description="Helical" evidence="11">
    <location>
        <begin position="12"/>
        <end position="38"/>
    </location>
</feature>
<evidence type="ECO:0000256" key="11">
    <source>
        <dbReference type="SAM" id="Phobius"/>
    </source>
</evidence>
<organism evidence="12 13">
    <name type="scientific">Gekko japonicus</name>
    <name type="common">Schlegel's Japanese gecko</name>
    <dbReference type="NCBI Taxonomy" id="146911"/>
    <lineage>
        <taxon>Eukaryota</taxon>
        <taxon>Metazoa</taxon>
        <taxon>Chordata</taxon>
        <taxon>Craniata</taxon>
        <taxon>Vertebrata</taxon>
        <taxon>Euteleostomi</taxon>
        <taxon>Lepidosauria</taxon>
        <taxon>Squamata</taxon>
        <taxon>Bifurcata</taxon>
        <taxon>Gekkota</taxon>
        <taxon>Gekkonidae</taxon>
        <taxon>Gekkoninae</taxon>
        <taxon>Gekko</taxon>
    </lineage>
</organism>
<dbReference type="PANTHER" id="PTHR23063:SF7">
    <property type="entry name" value="LYSOPHOSPHOLIPID ACYLTRANSFERASE LPCAT4"/>
    <property type="match status" value="1"/>
</dbReference>
<keyword evidence="6 11" id="KW-0472">Membrane</keyword>
<dbReference type="CDD" id="cd07991">
    <property type="entry name" value="LPLAT_LPCAT1-like"/>
    <property type="match status" value="1"/>
</dbReference>
<evidence type="ECO:0000313" key="13">
    <source>
        <dbReference type="RefSeq" id="XP_015268232.1"/>
    </source>
</evidence>
<evidence type="ECO:0000256" key="8">
    <source>
        <dbReference type="ARBA" id="ARBA00023264"/>
    </source>
</evidence>